<sequence length="156" mass="15726">MGCGGGEGVGDDGQAGVGGDFEGVVVEVEIAGVGMVEALLSAAVVLDLVGVPALGEFLAVCGEFVDEIGEVGVVGSPGGFGAQAADRVVGDALPVAVEAPGARVEEDEAGQVRRLLLRVPPSCLSPLPRTGRRRRAPPGRTGTQRRRWQPPSSASS</sequence>
<protein>
    <submittedName>
        <fullName evidence="2">Uncharacterized protein</fullName>
    </submittedName>
</protein>
<reference evidence="2" key="2">
    <citation type="submission" date="2020-09" db="EMBL/GenBank/DDBJ databases">
        <authorList>
            <person name="Sun Q."/>
            <person name="Ohkuma M."/>
        </authorList>
    </citation>
    <scope>NUCLEOTIDE SEQUENCE</scope>
    <source>
        <strain evidence="2">JCM 3302</strain>
    </source>
</reference>
<comment type="caution">
    <text evidence="2">The sequence shown here is derived from an EMBL/GenBank/DDBJ whole genome shotgun (WGS) entry which is preliminary data.</text>
</comment>
<evidence type="ECO:0000313" key="2">
    <source>
        <dbReference type="EMBL" id="GHF05254.1"/>
    </source>
</evidence>
<accession>A0A919AGU8</accession>
<dbReference type="Proteomes" id="UP000641386">
    <property type="component" value="Unassembled WGS sequence"/>
</dbReference>
<reference evidence="2" key="1">
    <citation type="journal article" date="2014" name="Int. J. Syst. Evol. Microbiol.">
        <title>Complete genome sequence of Corynebacterium casei LMG S-19264T (=DSM 44701T), isolated from a smear-ripened cheese.</title>
        <authorList>
            <consortium name="US DOE Joint Genome Institute (JGI-PGF)"/>
            <person name="Walter F."/>
            <person name="Albersmeier A."/>
            <person name="Kalinowski J."/>
            <person name="Ruckert C."/>
        </authorList>
    </citation>
    <scope>NUCLEOTIDE SEQUENCE</scope>
    <source>
        <strain evidence="2">JCM 3302</strain>
    </source>
</reference>
<proteinExistence type="predicted"/>
<feature type="region of interest" description="Disordered" evidence="1">
    <location>
        <begin position="123"/>
        <end position="156"/>
    </location>
</feature>
<feature type="compositionally biased region" description="Basic residues" evidence="1">
    <location>
        <begin position="130"/>
        <end position="148"/>
    </location>
</feature>
<evidence type="ECO:0000313" key="3">
    <source>
        <dbReference type="Proteomes" id="UP000641386"/>
    </source>
</evidence>
<gene>
    <name evidence="2" type="ORF">GCM10014715_71750</name>
</gene>
<dbReference type="EMBL" id="BNBC01000048">
    <property type="protein sequence ID" value="GHF05254.1"/>
    <property type="molecule type" value="Genomic_DNA"/>
</dbReference>
<evidence type="ECO:0000256" key="1">
    <source>
        <dbReference type="SAM" id="MobiDB-lite"/>
    </source>
</evidence>
<name>A0A919AGU8_9ACTN</name>
<organism evidence="2 3">
    <name type="scientific">Streptomyces spiralis</name>
    <dbReference type="NCBI Taxonomy" id="66376"/>
    <lineage>
        <taxon>Bacteria</taxon>
        <taxon>Bacillati</taxon>
        <taxon>Actinomycetota</taxon>
        <taxon>Actinomycetes</taxon>
        <taxon>Kitasatosporales</taxon>
        <taxon>Streptomycetaceae</taxon>
        <taxon>Streptomyces</taxon>
    </lineage>
</organism>
<dbReference type="AlphaFoldDB" id="A0A919AGU8"/>
<keyword evidence="3" id="KW-1185">Reference proteome</keyword>